<dbReference type="Pfam" id="PF02544">
    <property type="entry name" value="Steroid_dh"/>
    <property type="match status" value="1"/>
</dbReference>
<organism evidence="11 12">
    <name type="scientific">Cymbomonas tetramitiformis</name>
    <dbReference type="NCBI Taxonomy" id="36881"/>
    <lineage>
        <taxon>Eukaryota</taxon>
        <taxon>Viridiplantae</taxon>
        <taxon>Chlorophyta</taxon>
        <taxon>Pyramimonadophyceae</taxon>
        <taxon>Pyramimonadales</taxon>
        <taxon>Pyramimonadaceae</taxon>
        <taxon>Cymbomonas</taxon>
    </lineage>
</organism>
<evidence type="ECO:0000256" key="3">
    <source>
        <dbReference type="ARBA" id="ARBA00022516"/>
    </source>
</evidence>
<name>A0AAE0C6H1_9CHLO</name>
<proteinExistence type="inferred from homology"/>
<dbReference type="EMBL" id="LGRX02027927">
    <property type="protein sequence ID" value="KAK3248629.1"/>
    <property type="molecule type" value="Genomic_DNA"/>
</dbReference>
<dbReference type="AlphaFoldDB" id="A0AAE0C6H1"/>
<feature type="transmembrane region" description="Helical" evidence="9">
    <location>
        <begin position="196"/>
        <end position="214"/>
    </location>
</feature>
<evidence type="ECO:0000256" key="2">
    <source>
        <dbReference type="ARBA" id="ARBA00007742"/>
    </source>
</evidence>
<dbReference type="PANTHER" id="PTHR10556:SF28">
    <property type="entry name" value="VERY-LONG-CHAIN ENOYL-COA REDUCTASE"/>
    <property type="match status" value="1"/>
</dbReference>
<feature type="transmembrane region" description="Helical" evidence="9">
    <location>
        <begin position="171"/>
        <end position="190"/>
    </location>
</feature>
<comment type="similarity">
    <text evidence="2">Belongs to the steroid 5-alpha reductase family.</text>
</comment>
<evidence type="ECO:0000256" key="1">
    <source>
        <dbReference type="ARBA" id="ARBA00004141"/>
    </source>
</evidence>
<evidence type="ECO:0000256" key="7">
    <source>
        <dbReference type="ARBA" id="ARBA00023098"/>
    </source>
</evidence>
<accession>A0AAE0C6H1</accession>
<dbReference type="InterPro" id="IPR039357">
    <property type="entry name" value="SRD5A/TECR"/>
</dbReference>
<reference evidence="11 12" key="1">
    <citation type="journal article" date="2015" name="Genome Biol. Evol.">
        <title>Comparative Genomics of a Bacterivorous Green Alga Reveals Evolutionary Causalities and Consequences of Phago-Mixotrophic Mode of Nutrition.</title>
        <authorList>
            <person name="Burns J.A."/>
            <person name="Paasch A."/>
            <person name="Narechania A."/>
            <person name="Kim E."/>
        </authorList>
    </citation>
    <scope>NUCLEOTIDE SEQUENCE [LARGE SCALE GENOMIC DNA]</scope>
    <source>
        <strain evidence="11 12">PLY_AMNH</strain>
    </source>
</reference>
<evidence type="ECO:0000256" key="4">
    <source>
        <dbReference type="ARBA" id="ARBA00022692"/>
    </source>
</evidence>
<evidence type="ECO:0000256" key="9">
    <source>
        <dbReference type="SAM" id="Phobius"/>
    </source>
</evidence>
<protein>
    <recommendedName>
        <fullName evidence="10">3-oxo-5-alpha-steroid 4-dehydrogenase C-terminal domain-containing protein</fullName>
    </recommendedName>
</protein>
<feature type="transmembrane region" description="Helical" evidence="9">
    <location>
        <begin position="94"/>
        <end position="117"/>
    </location>
</feature>
<comment type="subcellular location">
    <subcellularLocation>
        <location evidence="1">Membrane</location>
        <topology evidence="1">Multi-pass membrane protein</topology>
    </subcellularLocation>
</comment>
<keyword evidence="8 9" id="KW-0472">Membrane</keyword>
<keyword evidence="7" id="KW-0443">Lipid metabolism</keyword>
<sequence>MKLTLLSRSGREVAEFDIADDATVDDLQAQIQRLSKEKKLKGIKTDLYPARQRLSIPAVEEKAKPVVLTVGKALSAFGLKTGDKLTLKDLGTQIGYQTVFFWEYFGPMVIFPMFLVFRKQIYGADFEPSETQLLATAYWMFHYFKRIVETYTVHSFSHATMPIFNLFRNSGYYWGFAAMVAYFICHPFYTSPPLERVYAGLAAALLMQVCNLTTHINLASLRAPGMKGYQIPRGFGFNFITCANYTFEIYGWFCFNIATQSVMGVVFMCCGAGQMVIWAGQKHARLRKLFDGKDGKEKYPRRFVILPPFI</sequence>
<keyword evidence="12" id="KW-1185">Reference proteome</keyword>
<dbReference type="GO" id="GO:0016020">
    <property type="term" value="C:membrane"/>
    <property type="evidence" value="ECO:0007669"/>
    <property type="project" value="UniProtKB-SubCell"/>
</dbReference>
<gene>
    <name evidence="11" type="ORF">CYMTET_41912</name>
</gene>
<evidence type="ECO:0000256" key="5">
    <source>
        <dbReference type="ARBA" id="ARBA00022989"/>
    </source>
</evidence>
<dbReference type="Proteomes" id="UP001190700">
    <property type="component" value="Unassembled WGS sequence"/>
</dbReference>
<keyword evidence="5 9" id="KW-1133">Transmembrane helix</keyword>
<dbReference type="CDD" id="cd01801">
    <property type="entry name" value="Ubl_TECR_like"/>
    <property type="match status" value="1"/>
</dbReference>
<evidence type="ECO:0000256" key="6">
    <source>
        <dbReference type="ARBA" id="ARBA00023002"/>
    </source>
</evidence>
<keyword evidence="6" id="KW-0560">Oxidoreductase</keyword>
<keyword evidence="4 9" id="KW-0812">Transmembrane</keyword>
<dbReference type="InterPro" id="IPR001104">
    <property type="entry name" value="3-oxo-5_a-steroid_4-DH_C"/>
</dbReference>
<evidence type="ECO:0000256" key="8">
    <source>
        <dbReference type="ARBA" id="ARBA00023136"/>
    </source>
</evidence>
<feature type="transmembrane region" description="Helical" evidence="9">
    <location>
        <begin position="235"/>
        <end position="253"/>
    </location>
</feature>
<comment type="caution">
    <text evidence="11">The sequence shown here is derived from an EMBL/GenBank/DDBJ whole genome shotgun (WGS) entry which is preliminary data.</text>
</comment>
<evidence type="ECO:0000259" key="10">
    <source>
        <dbReference type="Pfam" id="PF02544"/>
    </source>
</evidence>
<feature type="transmembrane region" description="Helical" evidence="9">
    <location>
        <begin position="259"/>
        <end position="279"/>
    </location>
</feature>
<dbReference type="PANTHER" id="PTHR10556">
    <property type="entry name" value="3-OXO-5-ALPHA-STEROID 4-DEHYDROGENASE"/>
    <property type="match status" value="1"/>
</dbReference>
<dbReference type="PROSITE" id="PS50244">
    <property type="entry name" value="S5A_REDUCTASE"/>
    <property type="match status" value="1"/>
</dbReference>
<feature type="domain" description="3-oxo-5-alpha-steroid 4-dehydrogenase C-terminal" evidence="10">
    <location>
        <begin position="160"/>
        <end position="310"/>
    </location>
</feature>
<evidence type="ECO:0000313" key="11">
    <source>
        <dbReference type="EMBL" id="KAK3248629.1"/>
    </source>
</evidence>
<dbReference type="GO" id="GO:0042761">
    <property type="term" value="P:very long-chain fatty acid biosynthetic process"/>
    <property type="evidence" value="ECO:0007669"/>
    <property type="project" value="TreeGrafter"/>
</dbReference>
<keyword evidence="3" id="KW-0444">Lipid biosynthesis</keyword>
<dbReference type="GO" id="GO:0016627">
    <property type="term" value="F:oxidoreductase activity, acting on the CH-CH group of donors"/>
    <property type="evidence" value="ECO:0007669"/>
    <property type="project" value="InterPro"/>
</dbReference>
<evidence type="ECO:0000313" key="12">
    <source>
        <dbReference type="Proteomes" id="UP001190700"/>
    </source>
</evidence>